<dbReference type="RefSeq" id="WP_048242146.1">
    <property type="nucleotide sequence ID" value="NZ_WHIY01000025.1"/>
</dbReference>
<reference evidence="1 2" key="1">
    <citation type="submission" date="2019-10" db="EMBL/GenBank/DDBJ databases">
        <title>Characterization of a new Citrobacter species.</title>
        <authorList>
            <person name="Goncalves Ribeiro T."/>
            <person name="Izdebski R."/>
            <person name="Urbanowicz P."/>
            <person name="Carmeli Y."/>
            <person name="Gniadkowski M."/>
            <person name="Peixe L."/>
        </authorList>
    </citation>
    <scope>NUCLEOTIDE SEQUENCE [LARGE SCALE GENOMIC DNA]</scope>
    <source>
        <strain evidence="1 2">NMI7905_11</strain>
    </source>
</reference>
<evidence type="ECO:0000313" key="2">
    <source>
        <dbReference type="Proteomes" id="UP000475079"/>
    </source>
</evidence>
<dbReference type="AlphaFoldDB" id="A0A6L5EHR1"/>
<sequence>MSITLQKIYESLRVEYGHHELWLDWREWPFRQPNPALERQPVVISCSGRQLAAWDGTGDSWSFVQGREQLHFDDQSDYFNPGRNKDNFLDARRIAELKEKYRF</sequence>
<gene>
    <name evidence="1" type="ORF">GBB84_25245</name>
</gene>
<protein>
    <submittedName>
        <fullName evidence="1">Uncharacterized protein</fullName>
    </submittedName>
</protein>
<keyword evidence="2" id="KW-1185">Reference proteome</keyword>
<dbReference type="Proteomes" id="UP000475079">
    <property type="component" value="Unassembled WGS sequence"/>
</dbReference>
<organism evidence="1 2">
    <name type="scientific">Citrobacter telavivensis</name>
    <dbReference type="NCBI Taxonomy" id="2653932"/>
    <lineage>
        <taxon>Bacteria</taxon>
        <taxon>Pseudomonadati</taxon>
        <taxon>Pseudomonadota</taxon>
        <taxon>Gammaproteobacteria</taxon>
        <taxon>Enterobacterales</taxon>
        <taxon>Enterobacteriaceae</taxon>
        <taxon>Citrobacter</taxon>
    </lineage>
</organism>
<accession>A0A6L5EHR1</accession>
<dbReference type="EMBL" id="WHIY01000025">
    <property type="protein sequence ID" value="MPQ54195.1"/>
    <property type="molecule type" value="Genomic_DNA"/>
</dbReference>
<comment type="caution">
    <text evidence="1">The sequence shown here is derived from an EMBL/GenBank/DDBJ whole genome shotgun (WGS) entry which is preliminary data.</text>
</comment>
<name>A0A6L5EHR1_9ENTR</name>
<proteinExistence type="predicted"/>
<evidence type="ECO:0000313" key="1">
    <source>
        <dbReference type="EMBL" id="MPQ54195.1"/>
    </source>
</evidence>